<dbReference type="InterPro" id="IPR007401">
    <property type="entry name" value="DUF454"/>
</dbReference>
<keyword evidence="2" id="KW-0812">Transmembrane</keyword>
<dbReference type="AlphaFoldDB" id="A0A1C6IEE9"/>
<evidence type="ECO:0000256" key="1">
    <source>
        <dbReference type="ARBA" id="ARBA00022723"/>
    </source>
</evidence>
<evidence type="ECO:0000256" key="2">
    <source>
        <dbReference type="SAM" id="Phobius"/>
    </source>
</evidence>
<gene>
    <name evidence="4" type="primary">ybaN</name>
    <name evidence="4" type="ORF">SAMEA3545359_01392</name>
</gene>
<dbReference type="PANTHER" id="PTHR35813">
    <property type="entry name" value="INNER MEMBRANE PROTEIN YBAN"/>
    <property type="match status" value="1"/>
</dbReference>
<keyword evidence="2" id="KW-1133">Transmembrane helix</keyword>
<dbReference type="Gene3D" id="3.30.70.100">
    <property type="match status" value="1"/>
</dbReference>
<dbReference type="PROSITE" id="PS01047">
    <property type="entry name" value="HMA_1"/>
    <property type="match status" value="1"/>
</dbReference>
<dbReference type="InterPro" id="IPR006121">
    <property type="entry name" value="HMA_dom"/>
</dbReference>
<dbReference type="Pfam" id="PF04304">
    <property type="entry name" value="DUF454"/>
    <property type="match status" value="1"/>
</dbReference>
<feature type="transmembrane region" description="Helical" evidence="2">
    <location>
        <begin position="99"/>
        <end position="119"/>
    </location>
</feature>
<evidence type="ECO:0000259" key="3">
    <source>
        <dbReference type="Pfam" id="PF00403"/>
    </source>
</evidence>
<dbReference type="InterPro" id="IPR036163">
    <property type="entry name" value="HMA_dom_sf"/>
</dbReference>
<dbReference type="Pfam" id="PF00403">
    <property type="entry name" value="HMA"/>
    <property type="match status" value="1"/>
</dbReference>
<dbReference type="SUPFAM" id="SSF55008">
    <property type="entry name" value="HMA, heavy metal-associated domain"/>
    <property type="match status" value="1"/>
</dbReference>
<sequence length="204" mass="23074">MRVKKLLFLLVGFLSLAAGTIGVVLPILPTVPFYLLTVFCFARSSERLHSWFVATGLYKKHLEPFVQKRGMTLRTKFTIMGCASLMMGIGFLLMHRVPVGRIVLAAVWVFHIFYFLFAIKTLPATGERQQAYPHCYRLKVHGMHCADCADRLTCALEEHEKIRAQVDYTTKTATVYTRTPLPDSTLSRLVSRAGYQLTAVEKTV</sequence>
<dbReference type="InterPro" id="IPR017969">
    <property type="entry name" value="Heavy-metal-associated_CS"/>
</dbReference>
<dbReference type="GO" id="GO:0046872">
    <property type="term" value="F:metal ion binding"/>
    <property type="evidence" value="ECO:0007669"/>
    <property type="project" value="UniProtKB-KW"/>
</dbReference>
<reference evidence="4" key="1">
    <citation type="submission" date="2015-09" db="EMBL/GenBank/DDBJ databases">
        <authorList>
            <consortium name="Pathogen Informatics"/>
        </authorList>
    </citation>
    <scope>NUCLEOTIDE SEQUENCE</scope>
    <source>
        <strain evidence="4">2789STDY5834896</strain>
    </source>
</reference>
<feature type="domain" description="HMA" evidence="3">
    <location>
        <begin position="138"/>
        <end position="195"/>
    </location>
</feature>
<feature type="transmembrane region" description="Helical" evidence="2">
    <location>
        <begin position="75"/>
        <end position="93"/>
    </location>
</feature>
<organism evidence="4">
    <name type="scientific">uncultured Anaerotruncus sp</name>
    <dbReference type="NCBI Taxonomy" id="905011"/>
    <lineage>
        <taxon>Bacteria</taxon>
        <taxon>Bacillati</taxon>
        <taxon>Bacillota</taxon>
        <taxon>Clostridia</taxon>
        <taxon>Eubacteriales</taxon>
        <taxon>Oscillospiraceae</taxon>
        <taxon>Anaerotruncus</taxon>
        <taxon>environmental samples</taxon>
    </lineage>
</organism>
<keyword evidence="1" id="KW-0479">Metal-binding</keyword>
<dbReference type="GO" id="GO:0005886">
    <property type="term" value="C:plasma membrane"/>
    <property type="evidence" value="ECO:0007669"/>
    <property type="project" value="TreeGrafter"/>
</dbReference>
<accession>A0A1C6IEE9</accession>
<evidence type="ECO:0000313" key="4">
    <source>
        <dbReference type="EMBL" id="SCJ67923.1"/>
    </source>
</evidence>
<dbReference type="EMBL" id="FMHG01000001">
    <property type="protein sequence ID" value="SCJ67923.1"/>
    <property type="molecule type" value="Genomic_DNA"/>
</dbReference>
<keyword evidence="2" id="KW-0472">Membrane</keyword>
<protein>
    <submittedName>
        <fullName evidence="4">Inner membrane protein ybaN</fullName>
    </submittedName>
</protein>
<dbReference type="PANTHER" id="PTHR35813:SF1">
    <property type="entry name" value="INNER MEMBRANE PROTEIN YBAN"/>
    <property type="match status" value="1"/>
</dbReference>
<proteinExistence type="predicted"/>
<dbReference type="CDD" id="cd00371">
    <property type="entry name" value="HMA"/>
    <property type="match status" value="1"/>
</dbReference>
<name>A0A1C6IEE9_9FIRM</name>